<evidence type="ECO:0000313" key="3">
    <source>
        <dbReference type="EMBL" id="KAF2197322.1"/>
    </source>
</evidence>
<proteinExistence type="predicted"/>
<evidence type="ECO:0000256" key="2">
    <source>
        <dbReference type="SAM" id="Phobius"/>
    </source>
</evidence>
<feature type="transmembrane region" description="Helical" evidence="2">
    <location>
        <begin position="6"/>
        <end position="27"/>
    </location>
</feature>
<keyword evidence="4" id="KW-1185">Reference proteome</keyword>
<gene>
    <name evidence="3" type="ORF">GQ43DRAFT_496390</name>
</gene>
<evidence type="ECO:0000256" key="1">
    <source>
        <dbReference type="SAM" id="MobiDB-lite"/>
    </source>
</evidence>
<reference evidence="3" key="1">
    <citation type="journal article" date="2020" name="Stud. Mycol.">
        <title>101 Dothideomycetes genomes: a test case for predicting lifestyles and emergence of pathogens.</title>
        <authorList>
            <person name="Haridas S."/>
            <person name="Albert R."/>
            <person name="Binder M."/>
            <person name="Bloem J."/>
            <person name="Labutti K."/>
            <person name="Salamov A."/>
            <person name="Andreopoulos B."/>
            <person name="Baker S."/>
            <person name="Barry K."/>
            <person name="Bills G."/>
            <person name="Bluhm B."/>
            <person name="Cannon C."/>
            <person name="Castanera R."/>
            <person name="Culley D."/>
            <person name="Daum C."/>
            <person name="Ezra D."/>
            <person name="Gonzalez J."/>
            <person name="Henrissat B."/>
            <person name="Kuo A."/>
            <person name="Liang C."/>
            <person name="Lipzen A."/>
            <person name="Lutzoni F."/>
            <person name="Magnuson J."/>
            <person name="Mondo S."/>
            <person name="Nolan M."/>
            <person name="Ohm R."/>
            <person name="Pangilinan J."/>
            <person name="Park H.-J."/>
            <person name="Ramirez L."/>
            <person name="Alfaro M."/>
            <person name="Sun H."/>
            <person name="Tritt A."/>
            <person name="Yoshinaga Y."/>
            <person name="Zwiers L.-H."/>
            <person name="Turgeon B."/>
            <person name="Goodwin S."/>
            <person name="Spatafora J."/>
            <person name="Crous P."/>
            <person name="Grigoriev I."/>
        </authorList>
    </citation>
    <scope>NUCLEOTIDE SEQUENCE</scope>
    <source>
        <strain evidence="3">ATCC 74209</strain>
    </source>
</reference>
<accession>A0A9P4JIJ3</accession>
<dbReference type="Proteomes" id="UP000799536">
    <property type="component" value="Unassembled WGS sequence"/>
</dbReference>
<keyword evidence="2" id="KW-0812">Transmembrane</keyword>
<protein>
    <submittedName>
        <fullName evidence="3">Uncharacterized protein</fullName>
    </submittedName>
</protein>
<name>A0A9P4JIJ3_9PLEO</name>
<dbReference type="AlphaFoldDB" id="A0A9P4JIJ3"/>
<sequence length="246" mass="26937">MPNNLHSIYVPILLLLYHFFVLFFSFFPRGAVSLDIAPYLAIMALDHFTSQFFFSGKVLSHGPTTAVALPHQPPVHRPVCSRATFNLLSLPPARQQDFQALAPGNPDISSSSEEPLKAPLKAVYRLAHSIEVFFGLDVDDSDPAYPPPPPQSYPRLRTGSRNSKGCHGAVSRWVWLSGIDTDERHAYCVGCWGRAYGNGRNGFGWIRLGGRGFWEGDSSGSFVADLGVFEGEMSGLGVAVVVGWVQ</sequence>
<dbReference type="EMBL" id="ML994249">
    <property type="protein sequence ID" value="KAF2197322.1"/>
    <property type="molecule type" value="Genomic_DNA"/>
</dbReference>
<feature type="region of interest" description="Disordered" evidence="1">
    <location>
        <begin position="141"/>
        <end position="161"/>
    </location>
</feature>
<comment type="caution">
    <text evidence="3">The sequence shown here is derived from an EMBL/GenBank/DDBJ whole genome shotgun (WGS) entry which is preliminary data.</text>
</comment>
<keyword evidence="2" id="KW-1133">Transmembrane helix</keyword>
<organism evidence="3 4">
    <name type="scientific">Delitschia confertaspora ATCC 74209</name>
    <dbReference type="NCBI Taxonomy" id="1513339"/>
    <lineage>
        <taxon>Eukaryota</taxon>
        <taxon>Fungi</taxon>
        <taxon>Dikarya</taxon>
        <taxon>Ascomycota</taxon>
        <taxon>Pezizomycotina</taxon>
        <taxon>Dothideomycetes</taxon>
        <taxon>Pleosporomycetidae</taxon>
        <taxon>Pleosporales</taxon>
        <taxon>Delitschiaceae</taxon>
        <taxon>Delitschia</taxon>
    </lineage>
</organism>
<keyword evidence="2" id="KW-0472">Membrane</keyword>
<evidence type="ECO:0000313" key="4">
    <source>
        <dbReference type="Proteomes" id="UP000799536"/>
    </source>
</evidence>